<dbReference type="Gene3D" id="3.90.226.10">
    <property type="entry name" value="2-enoyl-CoA Hydratase, Chain A, domain 1"/>
    <property type="match status" value="1"/>
</dbReference>
<dbReference type="Proteomes" id="UP000809337">
    <property type="component" value="Unassembled WGS sequence"/>
</dbReference>
<evidence type="ECO:0000313" key="4">
    <source>
        <dbReference type="Proteomes" id="UP000809337"/>
    </source>
</evidence>
<evidence type="ECO:0000256" key="2">
    <source>
        <dbReference type="ARBA" id="ARBA00023239"/>
    </source>
</evidence>
<comment type="caution">
    <text evidence="3">The sequence shown here is derived from an EMBL/GenBank/DDBJ whole genome shotgun (WGS) entry which is preliminary data.</text>
</comment>
<dbReference type="PANTHER" id="PTHR11941:SF54">
    <property type="entry name" value="ENOYL-COA HYDRATASE, MITOCHONDRIAL"/>
    <property type="match status" value="1"/>
</dbReference>
<sequence>MTPVEPIAEADGYTPQVQSHVKDGIGWMVFSNPRRRNAVTYNMWLQIPGIIKQFEQDANVRVVALRGEGTSSFISGADISEFAEKRNTPEQVATYDAAGKEAGAAIAGLLKPTVAVIRTWCVGGGLGTALGCDLRIAAEDTRFAVPAAKLGLGYRYAGVKTLVDVVGPANAAEIFYSAKQYNAQEAQRMGLINEILPVEGFDDAAESYLRTIAQNAPLTMKAVKMAIRGALEQTAPAGLDDIDAAVSACFQSDDYAEGRAAFAQKRKPVFKGR</sequence>
<dbReference type="AlphaFoldDB" id="A0A9Q2RZJ1"/>
<dbReference type="InterPro" id="IPR029045">
    <property type="entry name" value="ClpP/crotonase-like_dom_sf"/>
</dbReference>
<accession>A0A9Q2RZJ1</accession>
<dbReference type="EMBL" id="JAFBWN010000037">
    <property type="protein sequence ID" value="MBM2357429.1"/>
    <property type="molecule type" value="Genomic_DNA"/>
</dbReference>
<dbReference type="PANTHER" id="PTHR11941">
    <property type="entry name" value="ENOYL-COA HYDRATASE-RELATED"/>
    <property type="match status" value="1"/>
</dbReference>
<dbReference type="GO" id="GO:0006635">
    <property type="term" value="P:fatty acid beta-oxidation"/>
    <property type="evidence" value="ECO:0007669"/>
    <property type="project" value="TreeGrafter"/>
</dbReference>
<evidence type="ECO:0000313" key="3">
    <source>
        <dbReference type="EMBL" id="MBM2357429.1"/>
    </source>
</evidence>
<keyword evidence="2" id="KW-0456">Lyase</keyword>
<evidence type="ECO:0000256" key="1">
    <source>
        <dbReference type="ARBA" id="ARBA00005254"/>
    </source>
</evidence>
<dbReference type="InterPro" id="IPR001753">
    <property type="entry name" value="Enoyl-CoA_hydra/iso"/>
</dbReference>
<dbReference type="GO" id="GO:0016829">
    <property type="term" value="F:lyase activity"/>
    <property type="evidence" value="ECO:0007669"/>
    <property type="project" value="UniProtKB-KW"/>
</dbReference>
<organism evidence="3 4">
    <name type="scientific">Pseudosulfitobacter pseudonitzschiae</name>
    <dbReference type="NCBI Taxonomy" id="1402135"/>
    <lineage>
        <taxon>Bacteria</taxon>
        <taxon>Pseudomonadati</taxon>
        <taxon>Pseudomonadota</taxon>
        <taxon>Alphaproteobacteria</taxon>
        <taxon>Rhodobacterales</taxon>
        <taxon>Roseobacteraceae</taxon>
        <taxon>Pseudosulfitobacter</taxon>
    </lineage>
</organism>
<gene>
    <name evidence="3" type="ORF">JQX14_23025</name>
</gene>
<name>A0A9Q2RZJ1_9RHOB</name>
<dbReference type="CDD" id="cd06558">
    <property type="entry name" value="crotonase-like"/>
    <property type="match status" value="1"/>
</dbReference>
<proteinExistence type="inferred from homology"/>
<dbReference type="Pfam" id="PF00378">
    <property type="entry name" value="ECH_1"/>
    <property type="match status" value="1"/>
</dbReference>
<dbReference type="RefSeq" id="WP_231036177.1">
    <property type="nucleotide sequence ID" value="NZ_JAJNGX010000037.1"/>
</dbReference>
<reference evidence="3" key="1">
    <citation type="submission" date="2021-01" db="EMBL/GenBank/DDBJ databases">
        <title>Diatom-associated Roseobacters Show Island Model of Population Structure.</title>
        <authorList>
            <person name="Qu L."/>
            <person name="Feng X."/>
            <person name="Chen Y."/>
            <person name="Li L."/>
            <person name="Wang X."/>
            <person name="Hu Z."/>
            <person name="Wang H."/>
            <person name="Luo H."/>
        </authorList>
    </citation>
    <scope>NUCLEOTIDE SEQUENCE</scope>
    <source>
        <strain evidence="3">SM26-45</strain>
    </source>
</reference>
<dbReference type="SUPFAM" id="SSF52096">
    <property type="entry name" value="ClpP/crotonase"/>
    <property type="match status" value="1"/>
</dbReference>
<protein>
    <submittedName>
        <fullName evidence="3">Enoyl-CoA hydratase/isomerase family protein</fullName>
    </submittedName>
</protein>
<dbReference type="NCBIfam" id="NF004781">
    <property type="entry name" value="PRK06127.1"/>
    <property type="match status" value="1"/>
</dbReference>
<dbReference type="InterPro" id="IPR014748">
    <property type="entry name" value="Enoyl-CoA_hydra_C"/>
</dbReference>
<dbReference type="Gene3D" id="1.10.12.10">
    <property type="entry name" value="Lyase 2-enoyl-coa Hydratase, Chain A, domain 2"/>
    <property type="match status" value="1"/>
</dbReference>
<comment type="similarity">
    <text evidence="1">Belongs to the enoyl-CoA hydratase/isomerase family.</text>
</comment>